<accession>T1H5L1</accession>
<evidence type="ECO:0000313" key="2">
    <source>
        <dbReference type="Proteomes" id="UP000015102"/>
    </source>
</evidence>
<dbReference type="InterPro" id="IPR032062">
    <property type="entry name" value="DUF4803"/>
</dbReference>
<dbReference type="PANTHER" id="PTHR47890:SF1">
    <property type="entry name" value="LD24308P"/>
    <property type="match status" value="1"/>
</dbReference>
<reference evidence="1" key="2">
    <citation type="submission" date="2015-06" db="UniProtKB">
        <authorList>
            <consortium name="EnsemblMetazoa"/>
        </authorList>
    </citation>
    <scope>IDENTIFICATION</scope>
</reference>
<dbReference type="EnsemblMetazoa" id="MESCA011592-RA">
    <property type="protein sequence ID" value="MESCA011592-PA"/>
    <property type="gene ID" value="MESCA011592"/>
</dbReference>
<sequence length="128" mass="15374">MYNVCRSSTTDKRECHQELLYIRMKNSHWELGVNYDQLTRVVQGYIVNEVNINEVYTCTDDCKYHVDREVYGCYKKDSYCPQDRGTGRIIRCEFDTNKDHVTLCPSDNPARRYEYFETNRGKKHNNFY</sequence>
<dbReference type="AlphaFoldDB" id="T1H5L1"/>
<dbReference type="Proteomes" id="UP000015102">
    <property type="component" value="Unassembled WGS sequence"/>
</dbReference>
<dbReference type="STRING" id="36166.T1H5L1"/>
<name>T1H5L1_MEGSC</name>
<evidence type="ECO:0000313" key="1">
    <source>
        <dbReference type="EnsemblMetazoa" id="MESCA011592-PA"/>
    </source>
</evidence>
<dbReference type="HOGENOM" id="CLU_1965054_0_0_1"/>
<protein>
    <submittedName>
        <fullName evidence="1">Uncharacterized protein</fullName>
    </submittedName>
</protein>
<dbReference type="EMBL" id="CAQQ02387685">
    <property type="status" value="NOT_ANNOTATED_CDS"/>
    <property type="molecule type" value="Genomic_DNA"/>
</dbReference>
<dbReference type="EMBL" id="CAQQ02387684">
    <property type="status" value="NOT_ANNOTATED_CDS"/>
    <property type="molecule type" value="Genomic_DNA"/>
</dbReference>
<dbReference type="Pfam" id="PF16061">
    <property type="entry name" value="DUF4803"/>
    <property type="match status" value="1"/>
</dbReference>
<dbReference type="PANTHER" id="PTHR47890">
    <property type="entry name" value="LD24308P"/>
    <property type="match status" value="1"/>
</dbReference>
<organism evidence="1 2">
    <name type="scientific">Megaselia scalaris</name>
    <name type="common">Humpbacked fly</name>
    <name type="synonym">Phora scalaris</name>
    <dbReference type="NCBI Taxonomy" id="36166"/>
    <lineage>
        <taxon>Eukaryota</taxon>
        <taxon>Metazoa</taxon>
        <taxon>Ecdysozoa</taxon>
        <taxon>Arthropoda</taxon>
        <taxon>Hexapoda</taxon>
        <taxon>Insecta</taxon>
        <taxon>Pterygota</taxon>
        <taxon>Neoptera</taxon>
        <taxon>Endopterygota</taxon>
        <taxon>Diptera</taxon>
        <taxon>Brachycera</taxon>
        <taxon>Muscomorpha</taxon>
        <taxon>Platypezoidea</taxon>
        <taxon>Phoridae</taxon>
        <taxon>Megaseliini</taxon>
        <taxon>Megaselia</taxon>
    </lineage>
</organism>
<reference evidence="2" key="1">
    <citation type="submission" date="2013-02" db="EMBL/GenBank/DDBJ databases">
        <authorList>
            <person name="Hughes D."/>
        </authorList>
    </citation>
    <scope>NUCLEOTIDE SEQUENCE</scope>
    <source>
        <strain>Durham</strain>
        <strain evidence="2">NC isolate 2 -- Noor lab</strain>
    </source>
</reference>
<keyword evidence="2" id="KW-1185">Reference proteome</keyword>
<proteinExistence type="predicted"/>